<evidence type="ECO:0000256" key="1">
    <source>
        <dbReference type="SAM" id="MobiDB-lite"/>
    </source>
</evidence>
<dbReference type="AlphaFoldDB" id="A0A6J4L9K8"/>
<reference evidence="2" key="1">
    <citation type="submission" date="2020-02" db="EMBL/GenBank/DDBJ databases">
        <authorList>
            <person name="Meier V. D."/>
        </authorList>
    </citation>
    <scope>NUCLEOTIDE SEQUENCE</scope>
    <source>
        <strain evidence="2">AVDCRST_MAG68</strain>
    </source>
</reference>
<gene>
    <name evidence="2" type="ORF">AVDCRST_MAG68-2153</name>
</gene>
<feature type="region of interest" description="Disordered" evidence="1">
    <location>
        <begin position="1"/>
        <end position="64"/>
    </location>
</feature>
<feature type="non-terminal residue" evidence="2">
    <location>
        <position position="64"/>
    </location>
</feature>
<dbReference type="EMBL" id="CADCTW010000103">
    <property type="protein sequence ID" value="CAA9325870.1"/>
    <property type="molecule type" value="Genomic_DNA"/>
</dbReference>
<evidence type="ECO:0000313" key="2">
    <source>
        <dbReference type="EMBL" id="CAA9325870.1"/>
    </source>
</evidence>
<feature type="non-terminal residue" evidence="2">
    <location>
        <position position="1"/>
    </location>
</feature>
<name>A0A6J4L9K8_9BACT</name>
<accession>A0A6J4L9K8</accession>
<protein>
    <submittedName>
        <fullName evidence="2">Uncharacterized protein</fullName>
    </submittedName>
</protein>
<sequence length="64" mass="6756">EDRTDRRVPDHPPRAGRLDLLGPGGELAPLRGGVGGAGLQPGALRRGGGHVEEGQDGRRHHRPL</sequence>
<feature type="compositionally biased region" description="Basic and acidic residues" evidence="1">
    <location>
        <begin position="1"/>
        <end position="17"/>
    </location>
</feature>
<proteinExistence type="predicted"/>
<organism evidence="2">
    <name type="scientific">uncultured Gemmatimonadota bacterium</name>
    <dbReference type="NCBI Taxonomy" id="203437"/>
    <lineage>
        <taxon>Bacteria</taxon>
        <taxon>Pseudomonadati</taxon>
        <taxon>Gemmatimonadota</taxon>
        <taxon>environmental samples</taxon>
    </lineage>
</organism>